<organism evidence="1 2">
    <name type="scientific">Paracholeplasma vituli</name>
    <dbReference type="NCBI Taxonomy" id="69473"/>
    <lineage>
        <taxon>Bacteria</taxon>
        <taxon>Bacillati</taxon>
        <taxon>Mycoplasmatota</taxon>
        <taxon>Mollicutes</taxon>
        <taxon>Acholeplasmatales</taxon>
        <taxon>Acholeplasmataceae</taxon>
        <taxon>Paracholeplasma</taxon>
    </lineage>
</organism>
<sequence>MDSRETYLNKLRKKNLRITNSRKAMIDVLENNHLTFKEIQTALAKKGFTNISTIYNNLDFLIEQRIVVELFINDTKYYDLAIDNPMHNADSHIHVVVKDTNKITEINNTDVFEFIKQIPELKDLQIDYVRITIGARKKKSY</sequence>
<name>A0ABT2PX28_9MOLU</name>
<comment type="caution">
    <text evidence="1">The sequence shown here is derived from an EMBL/GenBank/DDBJ whole genome shotgun (WGS) entry which is preliminary data.</text>
</comment>
<protein>
    <submittedName>
        <fullName evidence="1">Transcriptional repressor</fullName>
    </submittedName>
</protein>
<proteinExistence type="predicted"/>
<dbReference type="RefSeq" id="WP_262096568.1">
    <property type="nucleotide sequence ID" value="NZ_JAOEGN010000011.1"/>
</dbReference>
<dbReference type="InterPro" id="IPR036388">
    <property type="entry name" value="WH-like_DNA-bd_sf"/>
</dbReference>
<dbReference type="InterPro" id="IPR036390">
    <property type="entry name" value="WH_DNA-bd_sf"/>
</dbReference>
<evidence type="ECO:0000313" key="2">
    <source>
        <dbReference type="Proteomes" id="UP001209076"/>
    </source>
</evidence>
<dbReference type="Pfam" id="PF01475">
    <property type="entry name" value="FUR"/>
    <property type="match status" value="1"/>
</dbReference>
<dbReference type="EMBL" id="JAOEGN010000011">
    <property type="protein sequence ID" value="MCU0105273.1"/>
    <property type="molecule type" value="Genomic_DNA"/>
</dbReference>
<dbReference type="SUPFAM" id="SSF46785">
    <property type="entry name" value="Winged helix' DNA-binding domain"/>
    <property type="match status" value="1"/>
</dbReference>
<gene>
    <name evidence="1" type="ORF">N7603_06340</name>
</gene>
<evidence type="ECO:0000313" key="1">
    <source>
        <dbReference type="EMBL" id="MCU0105273.1"/>
    </source>
</evidence>
<dbReference type="PANTHER" id="PTHR33202:SF7">
    <property type="entry name" value="FERRIC UPTAKE REGULATION PROTEIN"/>
    <property type="match status" value="1"/>
</dbReference>
<reference evidence="2" key="1">
    <citation type="submission" date="2023-07" db="EMBL/GenBank/DDBJ databases">
        <title>Novel Mycoplasma species identified in domestic and wild animals.</title>
        <authorList>
            <person name="Volokhov D.V."/>
            <person name="Furtak V.A."/>
            <person name="Zagorodnyaya T.A."/>
        </authorList>
    </citation>
    <scope>NUCLEOTIDE SEQUENCE [LARGE SCALE GENOMIC DNA]</scope>
    <source>
        <strain evidence="2">92-19</strain>
    </source>
</reference>
<keyword evidence="2" id="KW-1185">Reference proteome</keyword>
<dbReference type="Gene3D" id="1.10.10.10">
    <property type="entry name" value="Winged helix-like DNA-binding domain superfamily/Winged helix DNA-binding domain"/>
    <property type="match status" value="1"/>
</dbReference>
<dbReference type="InterPro" id="IPR002481">
    <property type="entry name" value="FUR"/>
</dbReference>
<dbReference type="PANTHER" id="PTHR33202">
    <property type="entry name" value="ZINC UPTAKE REGULATION PROTEIN"/>
    <property type="match status" value="1"/>
</dbReference>
<dbReference type="Proteomes" id="UP001209076">
    <property type="component" value="Unassembled WGS sequence"/>
</dbReference>
<accession>A0ABT2PX28</accession>